<name>A0A1F4X3P1_UNCKA</name>
<dbReference type="Pfam" id="PF07409">
    <property type="entry name" value="GP46"/>
    <property type="match status" value="1"/>
</dbReference>
<comment type="caution">
    <text evidence="1">The sequence shown here is derived from an EMBL/GenBank/DDBJ whole genome shotgun (WGS) entry which is preliminary data.</text>
</comment>
<dbReference type="AlphaFoldDB" id="A0A1F4X3P1"/>
<dbReference type="InterPro" id="IPR010877">
    <property type="entry name" value="Phage_Mu_Gp46"/>
</dbReference>
<evidence type="ECO:0000313" key="2">
    <source>
        <dbReference type="Proteomes" id="UP000176815"/>
    </source>
</evidence>
<evidence type="ECO:0008006" key="3">
    <source>
        <dbReference type="Google" id="ProtNLM"/>
    </source>
</evidence>
<dbReference type="EMBL" id="MEWG01000046">
    <property type="protein sequence ID" value="OGC76297.1"/>
    <property type="molecule type" value="Genomic_DNA"/>
</dbReference>
<gene>
    <name evidence="1" type="ORF">A2619_05780</name>
</gene>
<reference evidence="1 2" key="1">
    <citation type="journal article" date="2016" name="Nat. Commun.">
        <title>Thousands of microbial genomes shed light on interconnected biogeochemical processes in an aquifer system.</title>
        <authorList>
            <person name="Anantharaman K."/>
            <person name="Brown C.T."/>
            <person name="Hug L.A."/>
            <person name="Sharon I."/>
            <person name="Castelle C.J."/>
            <person name="Probst A.J."/>
            <person name="Thomas B.C."/>
            <person name="Singh A."/>
            <person name="Wilkins M.J."/>
            <person name="Karaoz U."/>
            <person name="Brodie E.L."/>
            <person name="Williams K.H."/>
            <person name="Hubbard S.S."/>
            <person name="Banfield J.F."/>
        </authorList>
    </citation>
    <scope>NUCLEOTIDE SEQUENCE [LARGE SCALE GENOMIC DNA]</scope>
</reference>
<evidence type="ECO:0000313" key="1">
    <source>
        <dbReference type="EMBL" id="OGC76297.1"/>
    </source>
</evidence>
<organism evidence="1 2">
    <name type="scientific">candidate division WWE3 bacterium RIFOXYD1_FULL_39_9</name>
    <dbReference type="NCBI Taxonomy" id="1802649"/>
    <lineage>
        <taxon>Bacteria</taxon>
        <taxon>Katanobacteria</taxon>
    </lineage>
</organism>
<proteinExistence type="predicted"/>
<protein>
    <recommendedName>
        <fullName evidence="3">Phage tail protein</fullName>
    </recommendedName>
</protein>
<accession>A0A1F4X3P1</accession>
<dbReference type="Proteomes" id="UP000176815">
    <property type="component" value="Unassembled WGS sequence"/>
</dbReference>
<sequence>MADEIKLSWDEIFLEADMSYLNGDLESEAGFASAALISLFTDRRALDDDELPDSNSLDKRGWWGDLASPEVDNDRIGSRLWLLERSKTIPSIVVSAKQYAEECLQWMIDDKIAYKIEVESERQEPVGSDRLALSVKIYLISGTTIAISFNNELIVLSSNSARTLIGVYGDSWQGTVATWQDGPITW</sequence>